<name>A0ABV9GGN4_9ACTN</name>
<dbReference type="InterPro" id="IPR037238">
    <property type="entry name" value="YbiA-like_sf"/>
</dbReference>
<evidence type="ECO:0000259" key="3">
    <source>
        <dbReference type="Pfam" id="PF08719"/>
    </source>
</evidence>
<dbReference type="Proteomes" id="UP001595993">
    <property type="component" value="Unassembled WGS sequence"/>
</dbReference>
<dbReference type="Pfam" id="PF08719">
    <property type="entry name" value="NADAR"/>
    <property type="match status" value="1"/>
</dbReference>
<gene>
    <name evidence="4" type="ORF">ACFO9E_28925</name>
</gene>
<evidence type="ECO:0000256" key="2">
    <source>
        <dbReference type="ARBA" id="ARBA00000751"/>
    </source>
</evidence>
<feature type="domain" description="NADAR" evidence="3">
    <location>
        <begin position="21"/>
        <end position="179"/>
    </location>
</feature>
<reference evidence="5" key="1">
    <citation type="journal article" date="2019" name="Int. J. Syst. Evol. Microbiol.">
        <title>The Global Catalogue of Microorganisms (GCM) 10K type strain sequencing project: providing services to taxonomists for standard genome sequencing and annotation.</title>
        <authorList>
            <consortium name="The Broad Institute Genomics Platform"/>
            <consortium name="The Broad Institute Genome Sequencing Center for Infectious Disease"/>
            <person name="Wu L."/>
            <person name="Ma J."/>
        </authorList>
    </citation>
    <scope>NUCLEOTIDE SEQUENCE [LARGE SCALE GENOMIC DNA]</scope>
    <source>
        <strain evidence="5">CGMCC 4.7139</strain>
    </source>
</reference>
<comment type="catalytic activity">
    <reaction evidence="2">
        <text>2,5-diamino-6-hydroxy-4-(5-phosphoribosylamino)-pyrimidine + H2O = 2,5,6-triamino-4-hydroxypyrimidine + D-ribose 5-phosphate</text>
        <dbReference type="Rhea" id="RHEA:23436"/>
        <dbReference type="ChEBI" id="CHEBI:15377"/>
        <dbReference type="ChEBI" id="CHEBI:58614"/>
        <dbReference type="ChEBI" id="CHEBI:78346"/>
        <dbReference type="ChEBI" id="CHEBI:137796"/>
    </reaction>
</comment>
<comment type="catalytic activity">
    <reaction evidence="1">
        <text>5-amino-6-(5-phospho-D-ribosylamino)uracil + H2O = 5,6-diaminouracil + D-ribose 5-phosphate</text>
        <dbReference type="Rhea" id="RHEA:55020"/>
        <dbReference type="ChEBI" id="CHEBI:15377"/>
        <dbReference type="ChEBI" id="CHEBI:46252"/>
        <dbReference type="ChEBI" id="CHEBI:58453"/>
        <dbReference type="ChEBI" id="CHEBI:78346"/>
    </reaction>
</comment>
<accession>A0ABV9GGN4</accession>
<keyword evidence="5" id="KW-1185">Reference proteome</keyword>
<protein>
    <submittedName>
        <fullName evidence="4">NADAR family protein</fullName>
    </submittedName>
</protein>
<comment type="caution">
    <text evidence="4">The sequence shown here is derived from an EMBL/GenBank/DDBJ whole genome shotgun (WGS) entry which is preliminary data.</text>
</comment>
<dbReference type="Gene3D" id="1.10.357.40">
    <property type="entry name" value="YbiA-like"/>
    <property type="match status" value="1"/>
</dbReference>
<dbReference type="InterPro" id="IPR012816">
    <property type="entry name" value="NADAR"/>
</dbReference>
<proteinExistence type="predicted"/>
<dbReference type="CDD" id="cd15457">
    <property type="entry name" value="NADAR"/>
    <property type="match status" value="1"/>
</dbReference>
<organism evidence="4 5">
    <name type="scientific">Streptomyces maoxianensis</name>
    <dbReference type="NCBI Taxonomy" id="1459942"/>
    <lineage>
        <taxon>Bacteria</taxon>
        <taxon>Bacillati</taxon>
        <taxon>Actinomycetota</taxon>
        <taxon>Actinomycetes</taxon>
        <taxon>Kitasatosporales</taxon>
        <taxon>Streptomycetaceae</taxon>
        <taxon>Streptomyces</taxon>
    </lineage>
</organism>
<dbReference type="NCBIfam" id="TIGR02464">
    <property type="entry name" value="ribofla_fusion"/>
    <property type="match status" value="1"/>
</dbReference>
<evidence type="ECO:0000313" key="5">
    <source>
        <dbReference type="Proteomes" id="UP001595993"/>
    </source>
</evidence>
<sequence length="185" mass="20537">MGMQELIEQVSTDRRIKYLFFWGHTPRRDGSIGPSCLSQWWPSPFVVDGVRYATAEHWMMAGKARLFGDAEAERQALEAGSPGAAKRAGRLVRGFDEAIWERERSAIVRAGSVHKFGRNAELRDFLLATGDRVLVEASPLDRVWGIGLAADDERAQDPALWRGLNLLGFALMEAREELRAGPASG</sequence>
<dbReference type="RefSeq" id="WP_381201222.1">
    <property type="nucleotide sequence ID" value="NZ_JBHSFE010000027.1"/>
</dbReference>
<dbReference type="EMBL" id="JBHSFE010000027">
    <property type="protein sequence ID" value="MFC4611769.1"/>
    <property type="molecule type" value="Genomic_DNA"/>
</dbReference>
<dbReference type="SUPFAM" id="SSF143990">
    <property type="entry name" value="YbiA-like"/>
    <property type="match status" value="1"/>
</dbReference>
<evidence type="ECO:0000313" key="4">
    <source>
        <dbReference type="EMBL" id="MFC4611769.1"/>
    </source>
</evidence>
<evidence type="ECO:0000256" key="1">
    <source>
        <dbReference type="ARBA" id="ARBA00000022"/>
    </source>
</evidence>